<organism evidence="1 2">
    <name type="scientific">Spraguea lophii (strain 42_110)</name>
    <name type="common">Microsporidian parasite</name>
    <dbReference type="NCBI Taxonomy" id="1358809"/>
    <lineage>
        <taxon>Eukaryota</taxon>
        <taxon>Fungi</taxon>
        <taxon>Fungi incertae sedis</taxon>
        <taxon>Microsporidia</taxon>
        <taxon>Spragueidae</taxon>
        <taxon>Spraguea</taxon>
    </lineage>
</organism>
<dbReference type="InterPro" id="IPR036188">
    <property type="entry name" value="FAD/NAD-bd_sf"/>
</dbReference>
<comment type="caution">
    <text evidence="1">The sequence shown here is derived from an EMBL/GenBank/DDBJ whole genome shotgun (WGS) entry which is preliminary data.</text>
</comment>
<protein>
    <submittedName>
        <fullName evidence="1">Rab-GDP dissociation inhibitor</fullName>
    </submittedName>
</protein>
<keyword evidence="2" id="KW-1185">Reference proteome</keyword>
<gene>
    <name evidence="1" type="ORF">SLOPH_1536</name>
</gene>
<sequence>MIFDILFEGTTINECLEARTYLPREVIIIDKCGTYGSTHNIKKLKNCHHIKNLKIKKLEVDNFLVETVTPLLRPDAKILSEIKIPISYIYLDEIIVINDIKYKIPYSKYDIATSNYLSLEEKFSLNKAITQNSHQCNEIIDIVGLENIQKYFNTKPYVYPRYGMKEISEQLSRLNAFTNISYCLSDIQIEEDDNKKYFTYNNEKVYFKKYVERKEKEKYYFKVLVSKKQLLPRNSIVKYLRKDVTALSVDEVSKAVPVGYKIFTFWSNKKFMIQDIENISQNDIYSEIEYEGYNEIYK</sequence>
<reference evidence="2" key="1">
    <citation type="journal article" date="2013" name="PLoS Genet.">
        <title>The genome of Spraguea lophii and the basis of host-microsporidian interactions.</title>
        <authorList>
            <person name="Campbell S.E."/>
            <person name="Williams T.A."/>
            <person name="Yousuf A."/>
            <person name="Soanes D.M."/>
            <person name="Paszkiewicz K.H."/>
            <person name="Williams B.A.P."/>
        </authorList>
    </citation>
    <scope>NUCLEOTIDE SEQUENCE [LARGE SCALE GENOMIC DNA]</scope>
    <source>
        <strain evidence="2">42_110</strain>
    </source>
</reference>
<proteinExistence type="predicted"/>
<dbReference type="AlphaFoldDB" id="S7W666"/>
<dbReference type="Gene3D" id="3.50.50.60">
    <property type="entry name" value="FAD/NAD(P)-binding domain"/>
    <property type="match status" value="1"/>
</dbReference>
<evidence type="ECO:0000313" key="2">
    <source>
        <dbReference type="Proteomes" id="UP000014978"/>
    </source>
</evidence>
<accession>S7W666</accession>
<dbReference type="HOGENOM" id="CLU_765103_0_0_1"/>
<dbReference type="EMBL" id="ATCN01000896">
    <property type="protein sequence ID" value="EPR78290.1"/>
    <property type="molecule type" value="Genomic_DNA"/>
</dbReference>
<dbReference type="STRING" id="1358809.S7W666"/>
<dbReference type="Proteomes" id="UP000014978">
    <property type="component" value="Unassembled WGS sequence"/>
</dbReference>
<dbReference type="InParanoid" id="S7W666"/>
<dbReference type="VEuPathDB" id="MicrosporidiaDB:SLOPH_1536"/>
<name>S7W666_SPRLO</name>
<evidence type="ECO:0000313" key="1">
    <source>
        <dbReference type="EMBL" id="EPR78290.1"/>
    </source>
</evidence>
<dbReference type="OrthoDB" id="2195620at2759"/>